<reference evidence="4" key="3">
    <citation type="submission" date="2015-06" db="UniProtKB">
        <authorList>
            <consortium name="EnsemblMetazoa"/>
        </authorList>
    </citation>
    <scope>IDENTIFICATION</scope>
</reference>
<keyword evidence="1" id="KW-0732">Signal</keyword>
<evidence type="ECO:0000259" key="2">
    <source>
        <dbReference type="Pfam" id="PF00024"/>
    </source>
</evidence>
<dbReference type="InterPro" id="IPR003609">
    <property type="entry name" value="Pan_app"/>
</dbReference>
<dbReference type="HOGENOM" id="CLU_1442374_0_0_1"/>
<feature type="chain" id="PRO_5008787636" description="Apple domain-containing protein" evidence="1">
    <location>
        <begin position="17"/>
        <end position="188"/>
    </location>
</feature>
<dbReference type="EnsemblMetazoa" id="CapteT187925">
    <property type="protein sequence ID" value="CapteP187925"/>
    <property type="gene ID" value="CapteG187925"/>
</dbReference>
<dbReference type="EMBL" id="AMQN01001757">
    <property type="status" value="NOT_ANNOTATED_CDS"/>
    <property type="molecule type" value="Genomic_DNA"/>
</dbReference>
<name>R7U426_CAPTE</name>
<accession>R7U426</accession>
<reference evidence="3 5" key="2">
    <citation type="journal article" date="2013" name="Nature">
        <title>Insights into bilaterian evolution from three spiralian genomes.</title>
        <authorList>
            <person name="Simakov O."/>
            <person name="Marletaz F."/>
            <person name="Cho S.J."/>
            <person name="Edsinger-Gonzales E."/>
            <person name="Havlak P."/>
            <person name="Hellsten U."/>
            <person name="Kuo D.H."/>
            <person name="Larsson T."/>
            <person name="Lv J."/>
            <person name="Arendt D."/>
            <person name="Savage R."/>
            <person name="Osoegawa K."/>
            <person name="de Jong P."/>
            <person name="Grimwood J."/>
            <person name="Chapman J.A."/>
            <person name="Shapiro H."/>
            <person name="Aerts A."/>
            <person name="Otillar R.P."/>
            <person name="Terry A.Y."/>
            <person name="Boore J.L."/>
            <person name="Grigoriev I.V."/>
            <person name="Lindberg D.R."/>
            <person name="Seaver E.C."/>
            <person name="Weisblat D.A."/>
            <person name="Putnam N.H."/>
            <person name="Rokhsar D.S."/>
        </authorList>
    </citation>
    <scope>NUCLEOTIDE SEQUENCE</scope>
    <source>
        <strain evidence="3 5">I ESC-2004</strain>
    </source>
</reference>
<dbReference type="Proteomes" id="UP000014760">
    <property type="component" value="Unassembled WGS sequence"/>
</dbReference>
<reference evidence="5" key="1">
    <citation type="submission" date="2012-12" db="EMBL/GenBank/DDBJ databases">
        <authorList>
            <person name="Hellsten U."/>
            <person name="Grimwood J."/>
            <person name="Chapman J.A."/>
            <person name="Shapiro H."/>
            <person name="Aerts A."/>
            <person name="Otillar R.P."/>
            <person name="Terry A.Y."/>
            <person name="Boore J.L."/>
            <person name="Simakov O."/>
            <person name="Marletaz F."/>
            <person name="Cho S.-J."/>
            <person name="Edsinger-Gonzales E."/>
            <person name="Havlak P."/>
            <person name="Kuo D.-H."/>
            <person name="Larsson T."/>
            <person name="Lv J."/>
            <person name="Arendt D."/>
            <person name="Savage R."/>
            <person name="Osoegawa K."/>
            <person name="de Jong P."/>
            <person name="Lindberg D.R."/>
            <person name="Seaver E.C."/>
            <person name="Weisblat D.A."/>
            <person name="Putnam N.H."/>
            <person name="Grigoriev I.V."/>
            <person name="Rokhsar D.S."/>
        </authorList>
    </citation>
    <scope>NUCLEOTIDE SEQUENCE</scope>
    <source>
        <strain evidence="5">I ESC-2004</strain>
    </source>
</reference>
<evidence type="ECO:0000256" key="1">
    <source>
        <dbReference type="SAM" id="SignalP"/>
    </source>
</evidence>
<dbReference type="SUPFAM" id="SSF57414">
    <property type="entry name" value="Hairpin loop containing domain-like"/>
    <property type="match status" value="1"/>
</dbReference>
<sequence length="188" mass="21301">MFRFAFLLSLVVKIGAMRLQTAQSFSQFQLDSPVLSESLLSSKIECVVRCTQTDNCAAVDVTQKSSSVLCKLRDKIQASTPVLLVTNPSTQQFILGKHTWKFISHADTCIRDLNDIVLYGISLDECKAACENERTFFCRTVEWKPATSNNPIQNCHLSRDWKDSVPADAWRNPCHITGFDLYERVYVN</sequence>
<dbReference type="OrthoDB" id="5983572at2759"/>
<protein>
    <recommendedName>
        <fullName evidence="2">Apple domain-containing protein</fullName>
    </recommendedName>
</protein>
<proteinExistence type="predicted"/>
<evidence type="ECO:0000313" key="4">
    <source>
        <dbReference type="EnsemblMetazoa" id="CapteP187925"/>
    </source>
</evidence>
<feature type="domain" description="Apple" evidence="2">
    <location>
        <begin position="102"/>
        <end position="172"/>
    </location>
</feature>
<keyword evidence="5" id="KW-1185">Reference proteome</keyword>
<dbReference type="Pfam" id="PF00024">
    <property type="entry name" value="PAN_1"/>
    <property type="match status" value="1"/>
</dbReference>
<organism evidence="3">
    <name type="scientific">Capitella teleta</name>
    <name type="common">Polychaete worm</name>
    <dbReference type="NCBI Taxonomy" id="283909"/>
    <lineage>
        <taxon>Eukaryota</taxon>
        <taxon>Metazoa</taxon>
        <taxon>Spiralia</taxon>
        <taxon>Lophotrochozoa</taxon>
        <taxon>Annelida</taxon>
        <taxon>Polychaeta</taxon>
        <taxon>Sedentaria</taxon>
        <taxon>Scolecida</taxon>
        <taxon>Capitellidae</taxon>
        <taxon>Capitella</taxon>
    </lineage>
</organism>
<dbReference type="Gene3D" id="3.50.4.10">
    <property type="entry name" value="Hepatocyte Growth Factor"/>
    <property type="match status" value="1"/>
</dbReference>
<gene>
    <name evidence="3" type="ORF">CAPTEDRAFT_187925</name>
</gene>
<dbReference type="AlphaFoldDB" id="R7U426"/>
<evidence type="ECO:0000313" key="3">
    <source>
        <dbReference type="EMBL" id="ELU01100.1"/>
    </source>
</evidence>
<feature type="signal peptide" evidence="1">
    <location>
        <begin position="1"/>
        <end position="16"/>
    </location>
</feature>
<evidence type="ECO:0000313" key="5">
    <source>
        <dbReference type="Proteomes" id="UP000014760"/>
    </source>
</evidence>
<dbReference type="EMBL" id="KB305378">
    <property type="protein sequence ID" value="ELU01100.1"/>
    <property type="molecule type" value="Genomic_DNA"/>
</dbReference>